<dbReference type="OMA" id="MHIVDEN"/>
<dbReference type="InParanoid" id="E3MI05"/>
<sequence>MNPTEMQYQVLAMMIKARVDSEVITKSINLLSNHPISTDAFDRCNLPCLIMRYASHIGAARDLLLIYRIKKTSEMKEDQPQLLETFYKANMTIFEGAEPPAVLNEFLRKMLEDEDEEYVSLASFLESRHEKYSNHIEYFQVRLAYRLLTDIDFHMEFYLNIIARARRDRLRIFEAGWLVDKVEKILRYEEIVDEDMDSDAEEDEEIAGPALPPMHIVDENLEEEGAPEEDSDADDSFDWVSEDEEDDESDSDESGYEDESDEMVEERLDEEEEEFNQFGAAIGEVFMRNLARSLKSGNERKVSDNYSILKSNNIQIESAIEAISHFQLHPSVYRKYEISRLIFELSFHNFNAMVLFIQLERREEEVYSQQKLEVFHEFLNYLNSDNIDSVNVYKVMAEYLTDKRFEKQVVKVFLNGSVTREQFEKWGIKEYLLNCSEKSDDVKELIEKIHKL</sequence>
<name>E3MI05_CAERE</name>
<dbReference type="Proteomes" id="UP000008281">
    <property type="component" value="Unassembled WGS sequence"/>
</dbReference>
<dbReference type="AlphaFoldDB" id="E3MI05"/>
<reference evidence="2" key="1">
    <citation type="submission" date="2007-07" db="EMBL/GenBank/DDBJ databases">
        <title>PCAP assembly of the Caenorhabditis remanei genome.</title>
        <authorList>
            <consortium name="The Caenorhabditis remanei Sequencing Consortium"/>
            <person name="Wilson R.K."/>
        </authorList>
    </citation>
    <scope>NUCLEOTIDE SEQUENCE [LARGE SCALE GENOMIC DNA]</scope>
    <source>
        <strain evidence="2">PB4641</strain>
    </source>
</reference>
<protein>
    <submittedName>
        <fullName evidence="2">Uncharacterized protein</fullName>
    </submittedName>
</protein>
<dbReference type="OrthoDB" id="5884286at2759"/>
<dbReference type="FunCoup" id="E3MI05">
    <property type="interactions" value="1330"/>
</dbReference>
<dbReference type="eggNOG" id="ENOG502TIXV">
    <property type="taxonomic scope" value="Eukaryota"/>
</dbReference>
<dbReference type="Pfam" id="PF07149">
    <property type="entry name" value="Pes-10"/>
    <property type="match status" value="1"/>
</dbReference>
<dbReference type="InterPro" id="IPR009819">
    <property type="entry name" value="Pes-10"/>
</dbReference>
<dbReference type="EMBL" id="DS268446">
    <property type="protein sequence ID" value="EFP02148.1"/>
    <property type="molecule type" value="Genomic_DNA"/>
</dbReference>
<keyword evidence="3" id="KW-1185">Reference proteome</keyword>
<feature type="region of interest" description="Disordered" evidence="1">
    <location>
        <begin position="223"/>
        <end position="272"/>
    </location>
</feature>
<evidence type="ECO:0000313" key="2">
    <source>
        <dbReference type="EMBL" id="EFP02148.1"/>
    </source>
</evidence>
<organism evidence="3">
    <name type="scientific">Caenorhabditis remanei</name>
    <name type="common">Caenorhabditis vulgaris</name>
    <dbReference type="NCBI Taxonomy" id="31234"/>
    <lineage>
        <taxon>Eukaryota</taxon>
        <taxon>Metazoa</taxon>
        <taxon>Ecdysozoa</taxon>
        <taxon>Nematoda</taxon>
        <taxon>Chromadorea</taxon>
        <taxon>Rhabditida</taxon>
        <taxon>Rhabditina</taxon>
        <taxon>Rhabditomorpha</taxon>
        <taxon>Rhabditoidea</taxon>
        <taxon>Rhabditidae</taxon>
        <taxon>Peloderinae</taxon>
        <taxon>Caenorhabditis</taxon>
    </lineage>
</organism>
<evidence type="ECO:0000256" key="1">
    <source>
        <dbReference type="SAM" id="MobiDB-lite"/>
    </source>
</evidence>
<evidence type="ECO:0000313" key="3">
    <source>
        <dbReference type="Proteomes" id="UP000008281"/>
    </source>
</evidence>
<accession>E3MI05</accession>
<gene>
    <name evidence="2" type="ORF">CRE_24960</name>
</gene>
<dbReference type="HOGENOM" id="CLU_664382_0_0_1"/>
<proteinExistence type="predicted"/>